<evidence type="ECO:0000256" key="5">
    <source>
        <dbReference type="ARBA" id="ARBA00023180"/>
    </source>
</evidence>
<evidence type="ECO:0000313" key="11">
    <source>
        <dbReference type="Proteomes" id="UP000008810"/>
    </source>
</evidence>
<evidence type="ECO:0000256" key="4">
    <source>
        <dbReference type="ARBA" id="ARBA00022729"/>
    </source>
</evidence>
<dbReference type="InterPro" id="IPR039616">
    <property type="entry name" value="CLE1-4"/>
</dbReference>
<evidence type="ECO:0000256" key="7">
    <source>
        <dbReference type="SAM" id="MobiDB-lite"/>
    </source>
</evidence>
<dbReference type="OrthoDB" id="691169at2759"/>
<evidence type="ECO:0000256" key="8">
    <source>
        <dbReference type="SAM" id="SignalP"/>
    </source>
</evidence>
<comment type="subcellular location">
    <subcellularLocation>
        <location evidence="1">Secreted</location>
    </subcellularLocation>
</comment>
<feature type="chain" id="PRO_5035999821" evidence="8">
    <location>
        <begin position="20"/>
        <end position="83"/>
    </location>
</feature>
<keyword evidence="4 8" id="KW-0732">Signal</keyword>
<evidence type="ECO:0000313" key="9">
    <source>
        <dbReference type="EMBL" id="KQK18114.1"/>
    </source>
</evidence>
<dbReference type="EnsemblPlants" id="KQK18114">
    <property type="protein sequence ID" value="KQK18114"/>
    <property type="gene ID" value="BRADI_1g38859v3"/>
</dbReference>
<dbReference type="PANTHER" id="PTHR33869">
    <property type="entry name" value="CLAVATA3/ESR (CLE)-RELATED PROTEIN 3"/>
    <property type="match status" value="1"/>
</dbReference>
<organism evidence="9">
    <name type="scientific">Brachypodium distachyon</name>
    <name type="common">Purple false brome</name>
    <name type="synonym">Trachynia distachya</name>
    <dbReference type="NCBI Taxonomy" id="15368"/>
    <lineage>
        <taxon>Eukaryota</taxon>
        <taxon>Viridiplantae</taxon>
        <taxon>Streptophyta</taxon>
        <taxon>Embryophyta</taxon>
        <taxon>Tracheophyta</taxon>
        <taxon>Spermatophyta</taxon>
        <taxon>Magnoliopsida</taxon>
        <taxon>Liliopsida</taxon>
        <taxon>Poales</taxon>
        <taxon>Poaceae</taxon>
        <taxon>BOP clade</taxon>
        <taxon>Pooideae</taxon>
        <taxon>Stipodae</taxon>
        <taxon>Brachypodieae</taxon>
        <taxon>Brachypodium</taxon>
    </lineage>
</organism>
<accession>A0A0Q3RZS8</accession>
<feature type="signal peptide" evidence="8">
    <location>
        <begin position="1"/>
        <end position="19"/>
    </location>
</feature>
<name>A0A0Q3RZS8_BRADI</name>
<dbReference type="Gramene" id="KQK18114">
    <property type="protein sequence ID" value="KQK18114"/>
    <property type="gene ID" value="BRADI_1g38859v3"/>
</dbReference>
<dbReference type="EMBL" id="CM000880">
    <property type="protein sequence ID" value="KQK18114.1"/>
    <property type="molecule type" value="Genomic_DNA"/>
</dbReference>
<feature type="region of interest" description="Disordered" evidence="7">
    <location>
        <begin position="44"/>
        <end position="83"/>
    </location>
</feature>
<protein>
    <submittedName>
        <fullName evidence="9 10">Uncharacterized protein</fullName>
    </submittedName>
</protein>
<comment type="similarity">
    <text evidence="2">Belongs to the CLV3/ESR signal peptide family.</text>
</comment>
<evidence type="ECO:0000256" key="6">
    <source>
        <dbReference type="ARBA" id="ARBA00023278"/>
    </source>
</evidence>
<dbReference type="GO" id="GO:0005576">
    <property type="term" value="C:extracellular region"/>
    <property type="evidence" value="ECO:0007669"/>
    <property type="project" value="UniProtKB-SubCell"/>
</dbReference>
<dbReference type="AlphaFoldDB" id="A0A0Q3RZS8"/>
<dbReference type="PANTHER" id="PTHR33869:SF17">
    <property type="entry name" value="OS06G0534200 PROTEIN"/>
    <property type="match status" value="1"/>
</dbReference>
<feature type="compositionally biased region" description="Basic and acidic residues" evidence="7">
    <location>
        <begin position="61"/>
        <end position="71"/>
    </location>
</feature>
<reference evidence="10" key="3">
    <citation type="submission" date="2018-08" db="UniProtKB">
        <authorList>
            <consortium name="EnsemblPlants"/>
        </authorList>
    </citation>
    <scope>IDENTIFICATION</scope>
    <source>
        <strain evidence="10">cv. Bd21</strain>
    </source>
</reference>
<evidence type="ECO:0000256" key="1">
    <source>
        <dbReference type="ARBA" id="ARBA00004613"/>
    </source>
</evidence>
<evidence type="ECO:0000256" key="2">
    <source>
        <dbReference type="ARBA" id="ARBA00005416"/>
    </source>
</evidence>
<proteinExistence type="inferred from homology"/>
<evidence type="ECO:0000256" key="3">
    <source>
        <dbReference type="ARBA" id="ARBA00022525"/>
    </source>
</evidence>
<reference evidence="9 10" key="1">
    <citation type="journal article" date="2010" name="Nature">
        <title>Genome sequencing and analysis of the model grass Brachypodium distachyon.</title>
        <authorList>
            <consortium name="International Brachypodium Initiative"/>
        </authorList>
    </citation>
    <scope>NUCLEOTIDE SEQUENCE [LARGE SCALE GENOMIC DNA]</scope>
    <source>
        <strain evidence="9 10">Bd21</strain>
    </source>
</reference>
<keyword evidence="11" id="KW-1185">Reference proteome</keyword>
<keyword evidence="5" id="KW-0325">Glycoprotein</keyword>
<reference evidence="9" key="2">
    <citation type="submission" date="2017-06" db="EMBL/GenBank/DDBJ databases">
        <title>WGS assembly of Brachypodium distachyon.</title>
        <authorList>
            <consortium name="The International Brachypodium Initiative"/>
            <person name="Lucas S."/>
            <person name="Harmon-Smith M."/>
            <person name="Lail K."/>
            <person name="Tice H."/>
            <person name="Grimwood J."/>
            <person name="Bruce D."/>
            <person name="Barry K."/>
            <person name="Shu S."/>
            <person name="Lindquist E."/>
            <person name="Wang M."/>
            <person name="Pitluck S."/>
            <person name="Vogel J.P."/>
            <person name="Garvin D.F."/>
            <person name="Mockler T.C."/>
            <person name="Schmutz J."/>
            <person name="Rokhsar D."/>
            <person name="Bevan M.W."/>
        </authorList>
    </citation>
    <scope>NUCLEOTIDE SEQUENCE</scope>
    <source>
        <strain evidence="9">Bd21</strain>
    </source>
</reference>
<dbReference type="GO" id="GO:0033612">
    <property type="term" value="F:receptor serine/threonine kinase binding"/>
    <property type="evidence" value="ECO:0000318"/>
    <property type="project" value="GO_Central"/>
</dbReference>
<keyword evidence="3" id="KW-0964">Secreted</keyword>
<sequence>MKLLMCLCVLVVLAVGVASSPVPLSGDRPLTLLGRRGLQDVVVIGSSPPAPASTAGTWPRDTPDISYDRSKRLSPGGSNPQHH</sequence>
<gene>
    <name evidence="9" type="ORF">BRADI_1g38859v3</name>
</gene>
<evidence type="ECO:0000313" key="10">
    <source>
        <dbReference type="EnsemblPlants" id="KQK18114"/>
    </source>
</evidence>
<dbReference type="InParanoid" id="A0A0Q3RZS8"/>
<dbReference type="Proteomes" id="UP000008810">
    <property type="component" value="Chromosome 1"/>
</dbReference>
<keyword evidence="6" id="KW-0379">Hydroxylation</keyword>
<dbReference type="FunCoup" id="A0A0Q3RZS8">
    <property type="interactions" value="249"/>
</dbReference>